<accession>A0AA49GRR6</accession>
<dbReference type="PROSITE" id="PS51257">
    <property type="entry name" value="PROKAR_LIPOPROTEIN"/>
    <property type="match status" value="1"/>
</dbReference>
<evidence type="ECO:0000313" key="1">
    <source>
        <dbReference type="EMBL" id="WKN38704.1"/>
    </source>
</evidence>
<organism evidence="1">
    <name type="scientific">Roseihalotalea indica</name>
    <dbReference type="NCBI Taxonomy" id="2867963"/>
    <lineage>
        <taxon>Bacteria</taxon>
        <taxon>Pseudomonadati</taxon>
        <taxon>Bacteroidota</taxon>
        <taxon>Cytophagia</taxon>
        <taxon>Cytophagales</taxon>
        <taxon>Catalimonadaceae</taxon>
        <taxon>Roseihalotalea</taxon>
    </lineage>
</organism>
<proteinExistence type="predicted"/>
<dbReference type="Pfam" id="PF13595">
    <property type="entry name" value="DUF4138"/>
    <property type="match status" value="1"/>
</dbReference>
<reference evidence="1" key="1">
    <citation type="journal article" date="2023" name="Comput. Struct. Biotechnol. J.">
        <title>Discovery of a novel marine Bacteroidetes with a rich repertoire of carbohydrate-active enzymes.</title>
        <authorList>
            <person name="Chen B."/>
            <person name="Liu G."/>
            <person name="Chen Q."/>
            <person name="Wang H."/>
            <person name="Liu L."/>
            <person name="Tang K."/>
        </authorList>
    </citation>
    <scope>NUCLEOTIDE SEQUENCE</scope>
    <source>
        <strain evidence="1">TK19036</strain>
    </source>
</reference>
<sequence>MKNLVYILLLYITLSCQWVMGQDTVLVSHQGKSYLLFDDPVSLVDVGNPAWYEAHIEGSTVMVVARNDSLPPTPIYVQVGEKPFTGMLAYHPSPAPFYDFRQGTSWEESKVTSQAAERLKSMQARKDLNFAQKKEGGVTFRLVGILHDLSATYLKFKISNQSSVIYQTDFIGFERKQRYRKGFFAKEKEATFPVQPLASQAMKPILPYSEGYLYYALPLWALDAKEQIRATLREKTGSRSLTLKIHARFIRRADLF</sequence>
<dbReference type="InterPro" id="IPR022298">
    <property type="entry name" value="Conjug_transposon_TraN"/>
</dbReference>
<dbReference type="EMBL" id="CP120682">
    <property type="protein sequence ID" value="WKN38704.1"/>
    <property type="molecule type" value="Genomic_DNA"/>
</dbReference>
<dbReference type="AlphaFoldDB" id="A0AA49GRR6"/>
<evidence type="ECO:0008006" key="2">
    <source>
        <dbReference type="Google" id="ProtNLM"/>
    </source>
</evidence>
<protein>
    <recommendedName>
        <fullName evidence="2">DUF4138 domain-containing protein</fullName>
    </recommendedName>
</protein>
<reference evidence="1" key="2">
    <citation type="journal article" date="2024" name="Antonie Van Leeuwenhoek">
        <title>Roseihalotalea indica gen. nov., sp. nov., a halophilic Bacteroidetes from mesopelagic Southwest Indian Ocean with higher carbohydrate metabolic potential.</title>
        <authorList>
            <person name="Chen B."/>
            <person name="Zhang M."/>
            <person name="Lin D."/>
            <person name="Ye J."/>
            <person name="Tang K."/>
        </authorList>
    </citation>
    <scope>NUCLEOTIDE SEQUENCE</scope>
    <source>
        <strain evidence="1">TK19036</strain>
    </source>
</reference>
<name>A0AA49GRR6_9BACT</name>
<gene>
    <name evidence="1" type="ORF">K4G66_08310</name>
</gene>